<dbReference type="EMBL" id="KV460271">
    <property type="protein sequence ID" value="OBT92214.1"/>
    <property type="molecule type" value="Genomic_DNA"/>
</dbReference>
<dbReference type="OrthoDB" id="3436397at2759"/>
<evidence type="ECO:0000313" key="2">
    <source>
        <dbReference type="EMBL" id="OBT92214.1"/>
    </source>
</evidence>
<feature type="compositionally biased region" description="Basic and acidic residues" evidence="1">
    <location>
        <begin position="106"/>
        <end position="143"/>
    </location>
</feature>
<accession>A0A1B8G8R0</accession>
<reference evidence="3" key="2">
    <citation type="journal article" date="2018" name="Nat. Commun.">
        <title>Extreme sensitivity to ultraviolet light in the fungal pathogen causing white-nose syndrome of bats.</title>
        <authorList>
            <person name="Palmer J.M."/>
            <person name="Drees K.P."/>
            <person name="Foster J.T."/>
            <person name="Lindner D.L."/>
        </authorList>
    </citation>
    <scope>NUCLEOTIDE SEQUENCE [LARGE SCALE GENOMIC DNA]</scope>
    <source>
        <strain evidence="3">UAMH 10579</strain>
    </source>
</reference>
<dbReference type="RefSeq" id="XP_018125947.1">
    <property type="nucleotide sequence ID" value="XM_018279374.2"/>
</dbReference>
<reference evidence="2 3" key="1">
    <citation type="submission" date="2016-03" db="EMBL/GenBank/DDBJ databases">
        <title>Comparative genomics of Pseudogymnoascus destructans, the fungus causing white-nose syndrome of bats.</title>
        <authorList>
            <person name="Palmer J.M."/>
            <person name="Drees K.P."/>
            <person name="Foster J.T."/>
            <person name="Lindner D.L."/>
        </authorList>
    </citation>
    <scope>NUCLEOTIDE SEQUENCE [LARGE SCALE GENOMIC DNA]</scope>
    <source>
        <strain evidence="2 3">UAMH 10579</strain>
    </source>
</reference>
<feature type="region of interest" description="Disordered" evidence="1">
    <location>
        <begin position="1"/>
        <end position="76"/>
    </location>
</feature>
<protein>
    <submittedName>
        <fullName evidence="2">Uncharacterized protein</fullName>
    </submittedName>
</protein>
<gene>
    <name evidence="2" type="ORF">VE01_09967</name>
</gene>
<feature type="compositionally biased region" description="Basic and acidic residues" evidence="1">
    <location>
        <begin position="29"/>
        <end position="47"/>
    </location>
</feature>
<sequence>MSRQPSTAESLRSAASEATHTVAETLDPSEDKNPSKWRQEESLDGSRRLPSQGVSYKEQLDEAATSEQKGSEEEESIVERAASCILGASTVQSVIQGKQEASTSEAKVEDVGKPPTRPENDVQVEEFLKEQYRSRSKDEDTSKPGKYKA</sequence>
<organism evidence="2 3">
    <name type="scientific">Pseudogymnoascus verrucosus</name>
    <dbReference type="NCBI Taxonomy" id="342668"/>
    <lineage>
        <taxon>Eukaryota</taxon>
        <taxon>Fungi</taxon>
        <taxon>Dikarya</taxon>
        <taxon>Ascomycota</taxon>
        <taxon>Pezizomycotina</taxon>
        <taxon>Leotiomycetes</taxon>
        <taxon>Thelebolales</taxon>
        <taxon>Thelebolaceae</taxon>
        <taxon>Pseudogymnoascus</taxon>
    </lineage>
</organism>
<feature type="compositionally biased region" description="Polar residues" evidence="1">
    <location>
        <begin position="1"/>
        <end position="10"/>
    </location>
</feature>
<feature type="compositionally biased region" description="Polar residues" evidence="1">
    <location>
        <begin position="96"/>
        <end position="105"/>
    </location>
</feature>
<feature type="region of interest" description="Disordered" evidence="1">
    <location>
        <begin position="96"/>
        <end position="149"/>
    </location>
</feature>
<dbReference type="GeneID" id="28843353"/>
<dbReference type="Proteomes" id="UP000091956">
    <property type="component" value="Unassembled WGS sequence"/>
</dbReference>
<name>A0A1B8G8R0_9PEZI</name>
<proteinExistence type="predicted"/>
<keyword evidence="3" id="KW-1185">Reference proteome</keyword>
<evidence type="ECO:0000313" key="3">
    <source>
        <dbReference type="Proteomes" id="UP000091956"/>
    </source>
</evidence>
<evidence type="ECO:0000256" key="1">
    <source>
        <dbReference type="SAM" id="MobiDB-lite"/>
    </source>
</evidence>
<dbReference type="AlphaFoldDB" id="A0A1B8G8R0"/>